<dbReference type="Proteomes" id="UP000199420">
    <property type="component" value="Unassembled WGS sequence"/>
</dbReference>
<evidence type="ECO:0000256" key="5">
    <source>
        <dbReference type="ARBA" id="ARBA00022723"/>
    </source>
</evidence>
<dbReference type="EC" id="3.1.3.7" evidence="9"/>
<dbReference type="PROSITE" id="PS00629">
    <property type="entry name" value="IMP_1"/>
    <property type="match status" value="1"/>
</dbReference>
<dbReference type="Gene3D" id="3.30.540.10">
    <property type="entry name" value="Fructose-1,6-Bisphosphatase, subunit A, domain 1"/>
    <property type="match status" value="1"/>
</dbReference>
<dbReference type="Gene3D" id="3.40.190.80">
    <property type="match status" value="1"/>
</dbReference>
<dbReference type="GO" id="GO:0005886">
    <property type="term" value="C:plasma membrane"/>
    <property type="evidence" value="ECO:0007669"/>
    <property type="project" value="UniProtKB-SubCell"/>
</dbReference>
<evidence type="ECO:0000313" key="11">
    <source>
        <dbReference type="EMBL" id="SEJ30609.1"/>
    </source>
</evidence>
<comment type="catalytic activity">
    <reaction evidence="1 9">
        <text>adenosine 3',5'-bisphosphate + H2O = AMP + phosphate</text>
        <dbReference type="Rhea" id="RHEA:10040"/>
        <dbReference type="ChEBI" id="CHEBI:15377"/>
        <dbReference type="ChEBI" id="CHEBI:43474"/>
        <dbReference type="ChEBI" id="CHEBI:58343"/>
        <dbReference type="ChEBI" id="CHEBI:456215"/>
        <dbReference type="EC" id="3.1.3.7"/>
    </reaction>
</comment>
<dbReference type="CDD" id="cd01638">
    <property type="entry name" value="CysQ"/>
    <property type="match status" value="1"/>
</dbReference>
<keyword evidence="5 9" id="KW-0479">Metal-binding</keyword>
<feature type="binding site" evidence="10">
    <location>
        <position position="94"/>
    </location>
    <ligand>
        <name>Mg(2+)</name>
        <dbReference type="ChEBI" id="CHEBI:18420"/>
        <label>1</label>
        <note>catalytic</note>
    </ligand>
</feature>
<dbReference type="FunFam" id="3.30.540.10:FF:000007">
    <property type="entry name" value="3'(2'),5'-bisphosphate nucleotidase CysQ"/>
    <property type="match status" value="1"/>
</dbReference>
<feature type="binding site" evidence="9">
    <location>
        <position position="218"/>
    </location>
    <ligand>
        <name>Mg(2+)</name>
        <dbReference type="ChEBI" id="CHEBI:18420"/>
        <label>2</label>
    </ligand>
</feature>
<dbReference type="InterPro" id="IPR050725">
    <property type="entry name" value="CysQ/Inositol_MonoPase"/>
</dbReference>
<feature type="binding site" evidence="9">
    <location>
        <begin position="93"/>
        <end position="96"/>
    </location>
    <ligand>
        <name>substrate</name>
    </ligand>
</feature>
<dbReference type="RefSeq" id="WP_091337406.1">
    <property type="nucleotide sequence ID" value="NZ_FNYC01000006.1"/>
</dbReference>
<dbReference type="PANTHER" id="PTHR43028">
    <property type="entry name" value="3'(2'),5'-BISPHOSPHATE NUCLEOTIDASE 1"/>
    <property type="match status" value="1"/>
</dbReference>
<comment type="cofactor">
    <cofactor evidence="9 10">
        <name>Mg(2+)</name>
        <dbReference type="ChEBI" id="CHEBI:18420"/>
    </cofactor>
</comment>
<name>A0A1H6XNG0_9GAMM</name>
<dbReference type="AlphaFoldDB" id="A0A1H6XNG0"/>
<keyword evidence="7 9" id="KW-0460">Magnesium</keyword>
<feature type="binding site" evidence="9">
    <location>
        <position position="91"/>
    </location>
    <ligand>
        <name>Mg(2+)</name>
        <dbReference type="ChEBI" id="CHEBI:18420"/>
        <label>2</label>
    </ligand>
</feature>
<feature type="binding site" evidence="10">
    <location>
        <position position="91"/>
    </location>
    <ligand>
        <name>Mg(2+)</name>
        <dbReference type="ChEBI" id="CHEBI:18420"/>
        <label>1</label>
        <note>catalytic</note>
    </ligand>
</feature>
<keyword evidence="3 9" id="KW-1003">Cell membrane</keyword>
<feature type="binding site" evidence="9">
    <location>
        <position position="91"/>
    </location>
    <ligand>
        <name>Mg(2+)</name>
        <dbReference type="ChEBI" id="CHEBI:18420"/>
        <label>1</label>
    </ligand>
</feature>
<comment type="similarity">
    <text evidence="2 9">Belongs to the inositol monophosphatase superfamily. CysQ family.</text>
</comment>
<dbReference type="HAMAP" id="MF_02095">
    <property type="entry name" value="CysQ"/>
    <property type="match status" value="1"/>
</dbReference>
<dbReference type="InterPro" id="IPR020583">
    <property type="entry name" value="Inositol_monoP_metal-BS"/>
</dbReference>
<dbReference type="NCBIfam" id="TIGR01331">
    <property type="entry name" value="bisphos_cysQ"/>
    <property type="match status" value="1"/>
</dbReference>
<evidence type="ECO:0000256" key="3">
    <source>
        <dbReference type="ARBA" id="ARBA00022475"/>
    </source>
</evidence>
<evidence type="ECO:0000256" key="9">
    <source>
        <dbReference type="HAMAP-Rule" id="MF_02095"/>
    </source>
</evidence>
<dbReference type="PRINTS" id="PR00377">
    <property type="entry name" value="IMPHPHTASES"/>
</dbReference>
<evidence type="ECO:0000256" key="2">
    <source>
        <dbReference type="ARBA" id="ARBA00005289"/>
    </source>
</evidence>
<feature type="binding site" evidence="9">
    <location>
        <position position="93"/>
    </location>
    <ligand>
        <name>Mg(2+)</name>
        <dbReference type="ChEBI" id="CHEBI:18420"/>
        <label>1</label>
    </ligand>
</feature>
<dbReference type="PROSITE" id="PS00630">
    <property type="entry name" value="IMP_2"/>
    <property type="match status" value="1"/>
</dbReference>
<feature type="binding site" evidence="10">
    <location>
        <position position="93"/>
    </location>
    <ligand>
        <name>Mg(2+)</name>
        <dbReference type="ChEBI" id="CHEBI:18420"/>
        <label>2</label>
    </ligand>
</feature>
<evidence type="ECO:0000256" key="10">
    <source>
        <dbReference type="PIRSR" id="PIRSR600760-2"/>
    </source>
</evidence>
<dbReference type="STRING" id="529704.SAMN02927913_2517"/>
<sequence length="274" mass="29251">MSAVAPETGLLGEVGAIAREAGTAILAIYRDEFAVEHKEDASPLTAADLAAQRVIAAGLARIAPDVPVLSEEARAAPWEQRRTWSRYWLVDPLDGTREFVKRNGEFTVNIALIEGHRPVLGVVLAPVTGELYAAADGQGAWLQQHAGGQWQPIGVRTLAAPAVVAGSRSHGNDTHEFLGTLLGTPYQPFPMGSSLKFCLIARAVADLYLRLGPTSEWDTAAAQCVLEQAGGAVLDLAGEPLRYNTEESVLNPEFLAVGDRGVDWKARLGRARPA</sequence>
<keyword evidence="6 9" id="KW-0378">Hydrolase</keyword>
<feature type="binding site" evidence="9">
    <location>
        <position position="71"/>
    </location>
    <ligand>
        <name>Mg(2+)</name>
        <dbReference type="ChEBI" id="CHEBI:18420"/>
        <label>1</label>
    </ligand>
</feature>
<reference evidence="11 12" key="1">
    <citation type="submission" date="2016-10" db="EMBL/GenBank/DDBJ databases">
        <authorList>
            <person name="de Groot N.N."/>
        </authorList>
    </citation>
    <scope>NUCLEOTIDE SEQUENCE [LARGE SCALE GENOMIC DNA]</scope>
    <source>
        <strain evidence="11 12">DSM 26515</strain>
    </source>
</reference>
<dbReference type="GO" id="GO:0046854">
    <property type="term" value="P:phosphatidylinositol phosphate biosynthetic process"/>
    <property type="evidence" value="ECO:0007669"/>
    <property type="project" value="InterPro"/>
</dbReference>
<dbReference type="SUPFAM" id="SSF56655">
    <property type="entry name" value="Carbohydrate phosphatase"/>
    <property type="match status" value="1"/>
</dbReference>
<evidence type="ECO:0000256" key="8">
    <source>
        <dbReference type="ARBA" id="ARBA00023136"/>
    </source>
</evidence>
<dbReference type="InterPro" id="IPR006240">
    <property type="entry name" value="CysQ"/>
</dbReference>
<dbReference type="OrthoDB" id="9785695at2"/>
<evidence type="ECO:0000256" key="6">
    <source>
        <dbReference type="ARBA" id="ARBA00022801"/>
    </source>
</evidence>
<evidence type="ECO:0000313" key="12">
    <source>
        <dbReference type="Proteomes" id="UP000199420"/>
    </source>
</evidence>
<evidence type="ECO:0000256" key="7">
    <source>
        <dbReference type="ARBA" id="ARBA00022842"/>
    </source>
</evidence>
<dbReference type="GO" id="GO:0000287">
    <property type="term" value="F:magnesium ion binding"/>
    <property type="evidence" value="ECO:0007669"/>
    <property type="project" value="UniProtKB-UniRule"/>
</dbReference>
<dbReference type="GO" id="GO:0008441">
    <property type="term" value="F:3'(2'),5'-bisphosphate nucleotidase activity"/>
    <property type="evidence" value="ECO:0007669"/>
    <property type="project" value="UniProtKB-UniRule"/>
</dbReference>
<feature type="binding site" evidence="10">
    <location>
        <position position="71"/>
    </location>
    <ligand>
        <name>Mg(2+)</name>
        <dbReference type="ChEBI" id="CHEBI:18420"/>
        <label>1</label>
        <note>catalytic</note>
    </ligand>
</feature>
<dbReference type="GO" id="GO:0050427">
    <property type="term" value="P:3'-phosphoadenosine 5'-phosphosulfate metabolic process"/>
    <property type="evidence" value="ECO:0007669"/>
    <property type="project" value="TreeGrafter"/>
</dbReference>
<gene>
    <name evidence="9" type="primary">cysQ</name>
    <name evidence="11" type="ORF">SAMN04487997_2924</name>
</gene>
<evidence type="ECO:0000256" key="1">
    <source>
        <dbReference type="ARBA" id="ARBA00001625"/>
    </source>
</evidence>
<dbReference type="InterPro" id="IPR020550">
    <property type="entry name" value="Inositol_monophosphatase_CS"/>
</dbReference>
<feature type="binding site" evidence="10">
    <location>
        <position position="218"/>
    </location>
    <ligand>
        <name>Mg(2+)</name>
        <dbReference type="ChEBI" id="CHEBI:18420"/>
        <label>1</label>
        <note>catalytic</note>
    </ligand>
</feature>
<dbReference type="EMBL" id="FNYC01000006">
    <property type="protein sequence ID" value="SEJ30609.1"/>
    <property type="molecule type" value="Genomic_DNA"/>
</dbReference>
<feature type="binding site" evidence="9">
    <location>
        <position position="218"/>
    </location>
    <ligand>
        <name>substrate</name>
    </ligand>
</feature>
<organism evidence="11 12">
    <name type="scientific">Frateuria terrea</name>
    <dbReference type="NCBI Taxonomy" id="529704"/>
    <lineage>
        <taxon>Bacteria</taxon>
        <taxon>Pseudomonadati</taxon>
        <taxon>Pseudomonadota</taxon>
        <taxon>Gammaproteobacteria</taxon>
        <taxon>Lysobacterales</taxon>
        <taxon>Rhodanobacteraceae</taxon>
        <taxon>Frateuria</taxon>
    </lineage>
</organism>
<dbReference type="GO" id="GO:0000103">
    <property type="term" value="P:sulfate assimilation"/>
    <property type="evidence" value="ECO:0007669"/>
    <property type="project" value="TreeGrafter"/>
</dbReference>
<accession>A0A1H6XNG0</accession>
<comment type="subcellular location">
    <subcellularLocation>
        <location evidence="9">Cell inner membrane</location>
        <topology evidence="9">Peripheral membrane protein</topology>
        <orientation evidence="9">Cytoplasmic side</orientation>
    </subcellularLocation>
</comment>
<keyword evidence="4 9" id="KW-0997">Cell inner membrane</keyword>
<feature type="binding site" evidence="9">
    <location>
        <position position="71"/>
    </location>
    <ligand>
        <name>substrate</name>
    </ligand>
</feature>
<comment type="function">
    <text evidence="9">Converts adenosine-3',5'-bisphosphate (PAP) to AMP.</text>
</comment>
<feature type="binding site" evidence="9">
    <location>
        <position position="94"/>
    </location>
    <ligand>
        <name>Mg(2+)</name>
        <dbReference type="ChEBI" id="CHEBI:18420"/>
        <label>2</label>
    </ligand>
</feature>
<dbReference type="Pfam" id="PF00459">
    <property type="entry name" value="Inositol_P"/>
    <property type="match status" value="1"/>
</dbReference>
<keyword evidence="12" id="KW-1185">Reference proteome</keyword>
<dbReference type="InterPro" id="IPR000760">
    <property type="entry name" value="Inositol_monophosphatase-like"/>
</dbReference>
<keyword evidence="8 9" id="KW-0472">Membrane</keyword>
<proteinExistence type="inferred from homology"/>
<evidence type="ECO:0000256" key="4">
    <source>
        <dbReference type="ARBA" id="ARBA00022519"/>
    </source>
</evidence>
<protein>
    <recommendedName>
        <fullName evidence="9">3'(2'),5'-bisphosphate nucleotidase CysQ</fullName>
        <ecNumber evidence="9">3.1.3.7</ecNumber>
    </recommendedName>
    <alternativeName>
        <fullName evidence="9">3'(2'),5-bisphosphonucleoside 3'(2')-phosphohydrolase</fullName>
    </alternativeName>
    <alternativeName>
        <fullName evidence="9">3'-phosphoadenosine 5'-phosphate phosphatase</fullName>
        <shortName evidence="9">PAP phosphatase</shortName>
    </alternativeName>
</protein>
<dbReference type="PANTHER" id="PTHR43028:SF5">
    <property type="entry name" value="3'(2'),5'-BISPHOSPHATE NUCLEOTIDASE 1"/>
    <property type="match status" value="1"/>
</dbReference>